<evidence type="ECO:0000256" key="6">
    <source>
        <dbReference type="ARBA" id="ARBA00023136"/>
    </source>
</evidence>
<feature type="domain" description="Type II secretion system protein GspF" evidence="8">
    <location>
        <begin position="281"/>
        <end position="403"/>
    </location>
</feature>
<feature type="transmembrane region" description="Helical" evidence="7">
    <location>
        <begin position="384"/>
        <end position="405"/>
    </location>
</feature>
<evidence type="ECO:0000313" key="9">
    <source>
        <dbReference type="EMBL" id="MFC5460611.1"/>
    </source>
</evidence>
<dbReference type="InterPro" id="IPR042094">
    <property type="entry name" value="T2SS_GspF_sf"/>
</dbReference>
<dbReference type="EMBL" id="JBHSMU010000013">
    <property type="protein sequence ID" value="MFC5460611.1"/>
    <property type="molecule type" value="Genomic_DNA"/>
</dbReference>
<keyword evidence="10" id="KW-1185">Reference proteome</keyword>
<reference evidence="10" key="1">
    <citation type="journal article" date="2019" name="Int. J. Syst. Evol. Microbiol.">
        <title>The Global Catalogue of Microorganisms (GCM) 10K type strain sequencing project: providing services to taxonomists for standard genome sequencing and annotation.</title>
        <authorList>
            <consortium name="The Broad Institute Genomics Platform"/>
            <consortium name="The Broad Institute Genome Sequencing Center for Infectious Disease"/>
            <person name="Wu L."/>
            <person name="Ma J."/>
        </authorList>
    </citation>
    <scope>NUCLEOTIDE SEQUENCE [LARGE SCALE GENOMIC DNA]</scope>
    <source>
        <strain evidence="10">KACC 12649</strain>
    </source>
</reference>
<keyword evidence="4 7" id="KW-0812">Transmembrane</keyword>
<dbReference type="PANTHER" id="PTHR30012">
    <property type="entry name" value="GENERAL SECRETION PATHWAY PROTEIN"/>
    <property type="match status" value="1"/>
</dbReference>
<evidence type="ECO:0000256" key="5">
    <source>
        <dbReference type="ARBA" id="ARBA00022989"/>
    </source>
</evidence>
<evidence type="ECO:0000256" key="3">
    <source>
        <dbReference type="ARBA" id="ARBA00022475"/>
    </source>
</evidence>
<gene>
    <name evidence="9" type="ORF">ACFPN5_12430</name>
</gene>
<proteinExistence type="inferred from homology"/>
<dbReference type="InterPro" id="IPR003004">
    <property type="entry name" value="GspF/PilC"/>
</dbReference>
<feature type="transmembrane region" description="Helical" evidence="7">
    <location>
        <begin position="220"/>
        <end position="246"/>
    </location>
</feature>
<dbReference type="RefSeq" id="WP_379783632.1">
    <property type="nucleotide sequence ID" value="NZ_JBHSMU010000013.1"/>
</dbReference>
<feature type="transmembrane region" description="Helical" evidence="7">
    <location>
        <begin position="178"/>
        <end position="200"/>
    </location>
</feature>
<dbReference type="PRINTS" id="PR00812">
    <property type="entry name" value="BCTERIALGSPF"/>
</dbReference>
<feature type="domain" description="Type II secretion system protein GspF" evidence="8">
    <location>
        <begin position="78"/>
        <end position="201"/>
    </location>
</feature>
<organism evidence="9 10">
    <name type="scientific">Massilia niabensis</name>
    <dbReference type="NCBI Taxonomy" id="544910"/>
    <lineage>
        <taxon>Bacteria</taxon>
        <taxon>Pseudomonadati</taxon>
        <taxon>Pseudomonadota</taxon>
        <taxon>Betaproteobacteria</taxon>
        <taxon>Burkholderiales</taxon>
        <taxon>Oxalobacteraceae</taxon>
        <taxon>Telluria group</taxon>
        <taxon>Massilia</taxon>
    </lineage>
</organism>
<dbReference type="PANTHER" id="PTHR30012:SF4">
    <property type="entry name" value="MSHA BIOGENESIS PROTEIN MSHG"/>
    <property type="match status" value="1"/>
</dbReference>
<dbReference type="Pfam" id="PF00482">
    <property type="entry name" value="T2SSF"/>
    <property type="match status" value="2"/>
</dbReference>
<accession>A0ABW0L786</accession>
<keyword evidence="3" id="KW-1003">Cell membrane</keyword>
<name>A0ABW0L786_9BURK</name>
<comment type="similarity">
    <text evidence="2">Belongs to the GSP F family.</text>
</comment>
<dbReference type="Proteomes" id="UP001596050">
    <property type="component" value="Unassembled WGS sequence"/>
</dbReference>
<sequence length="415" mass="46074">MPYFAYKGRNARGELMQGVLEGLDAGAVADQLFGTGVTPVEIVATRRTSASAGASGGLGETWRRLREKKVTSMDVQLFSRQMHTLLKSGVPIMRGLGGLQESATSPAFARVIKDLRESLDSGRELSAAMRRHPECFSNFYLSMVRVGEMTGRLEEVFLRLFDHLEFDRDMRDRVKAALRYPSFVMIAMVAAMVIVNMFVIPQFAKVFASLHSELPLMTRILLASSQFTLAYWPLLAALAFGGMLAFRSWTGTPKGRYTWDRRKLLLPIAGKILHKATMSRFARSFALSMRSGVPVVQVLTVVSQTADNAYLAARIEQMRDGVERGESILRTSTAANVFTPIVLQMIAVGEETGSLDDLMDEIALMYEREVDYELKTLSAQIEPILITFLGVLVLVMALGIFLPIWDLGQAALRRS</sequence>
<evidence type="ECO:0000256" key="2">
    <source>
        <dbReference type="ARBA" id="ARBA00005745"/>
    </source>
</evidence>
<evidence type="ECO:0000313" key="10">
    <source>
        <dbReference type="Proteomes" id="UP001596050"/>
    </source>
</evidence>
<dbReference type="Gene3D" id="1.20.81.30">
    <property type="entry name" value="Type II secretion system (T2SS), domain F"/>
    <property type="match status" value="2"/>
</dbReference>
<keyword evidence="5 7" id="KW-1133">Transmembrane helix</keyword>
<evidence type="ECO:0000256" key="4">
    <source>
        <dbReference type="ARBA" id="ARBA00022692"/>
    </source>
</evidence>
<keyword evidence="6 7" id="KW-0472">Membrane</keyword>
<comment type="caution">
    <text evidence="9">The sequence shown here is derived from an EMBL/GenBank/DDBJ whole genome shotgun (WGS) entry which is preliminary data.</text>
</comment>
<evidence type="ECO:0000259" key="8">
    <source>
        <dbReference type="Pfam" id="PF00482"/>
    </source>
</evidence>
<comment type="subcellular location">
    <subcellularLocation>
        <location evidence="1">Cell membrane</location>
        <topology evidence="1">Multi-pass membrane protein</topology>
    </subcellularLocation>
</comment>
<evidence type="ECO:0000256" key="1">
    <source>
        <dbReference type="ARBA" id="ARBA00004651"/>
    </source>
</evidence>
<evidence type="ECO:0000256" key="7">
    <source>
        <dbReference type="SAM" id="Phobius"/>
    </source>
</evidence>
<dbReference type="InterPro" id="IPR018076">
    <property type="entry name" value="T2SS_GspF_dom"/>
</dbReference>
<protein>
    <submittedName>
        <fullName evidence="9">Type II secretion system F family protein</fullName>
    </submittedName>
</protein>